<gene>
    <name evidence="1" type="ORF">E6K73_09590</name>
</gene>
<dbReference type="Gene3D" id="2.60.40.10">
    <property type="entry name" value="Immunoglobulins"/>
    <property type="match status" value="1"/>
</dbReference>
<dbReference type="NCBIfam" id="TIGR04183">
    <property type="entry name" value="Por_Secre_tail"/>
    <property type="match status" value="1"/>
</dbReference>
<dbReference type="SUPFAM" id="SSF50998">
    <property type="entry name" value="Quinoprotein alcohol dehydrogenase-like"/>
    <property type="match status" value="1"/>
</dbReference>
<name>A0A538SE11_UNCEI</name>
<organism evidence="1 2">
    <name type="scientific">Eiseniibacteriota bacterium</name>
    <dbReference type="NCBI Taxonomy" id="2212470"/>
    <lineage>
        <taxon>Bacteria</taxon>
        <taxon>Candidatus Eiseniibacteriota</taxon>
    </lineage>
</organism>
<dbReference type="InterPro" id="IPR026444">
    <property type="entry name" value="Secre_tail"/>
</dbReference>
<dbReference type="AlphaFoldDB" id="A0A538SE11"/>
<protein>
    <submittedName>
        <fullName evidence="1">T9SS type A sorting domain-containing protein</fullName>
    </submittedName>
</protein>
<dbReference type="InterPro" id="IPR013431">
    <property type="entry name" value="Delta_60_rpt"/>
</dbReference>
<comment type="caution">
    <text evidence="1">The sequence shown here is derived from an EMBL/GenBank/DDBJ whole genome shotgun (WGS) entry which is preliminary data.</text>
</comment>
<proteinExistence type="predicted"/>
<accession>A0A538SE11</accession>
<sequence length="307" mass="31885">LSGTTVYVGGDFTRVGGQTRYNIAALDATTGLATPWFPDANDPVRALAVSGTTVYAGGGFTTIDGQTRNHIAALDATTGLPIAPWGPNANGWVYALVASGTTVYAGGDFTSIGGLPMSGIAATGDPTTPTLLSLVEADAEPSRVRLRWFAADAHGLTATVYRRTGTEGWKTISQVTSDGTGFLMYEDTQVSSGTRYGYRLGVLQGGSEQFLGEAWIDTPGGPRFQLAGQCPNPTLHGLNVAFSLPDASPAELELFDIAGRKLASFDVGGLGSGSHIVSLSSAPIPGVYLLRLTQRGRSLTGRAVIIQ</sequence>
<dbReference type="EMBL" id="VBOT01000120">
    <property type="protein sequence ID" value="TMQ49609.1"/>
    <property type="molecule type" value="Genomic_DNA"/>
</dbReference>
<evidence type="ECO:0000313" key="2">
    <source>
        <dbReference type="Proteomes" id="UP000320184"/>
    </source>
</evidence>
<dbReference type="Pfam" id="PF17164">
    <property type="entry name" value="DUF5122"/>
    <property type="match status" value="1"/>
</dbReference>
<dbReference type="InterPro" id="IPR013783">
    <property type="entry name" value="Ig-like_fold"/>
</dbReference>
<dbReference type="Proteomes" id="UP000320184">
    <property type="component" value="Unassembled WGS sequence"/>
</dbReference>
<feature type="non-terminal residue" evidence="1">
    <location>
        <position position="1"/>
    </location>
</feature>
<dbReference type="InterPro" id="IPR011047">
    <property type="entry name" value="Quinoprotein_ADH-like_sf"/>
</dbReference>
<evidence type="ECO:0000313" key="1">
    <source>
        <dbReference type="EMBL" id="TMQ49609.1"/>
    </source>
</evidence>
<reference evidence="1 2" key="1">
    <citation type="journal article" date="2019" name="Nat. Microbiol.">
        <title>Mediterranean grassland soil C-N compound turnover is dependent on rainfall and depth, and is mediated by genomically divergent microorganisms.</title>
        <authorList>
            <person name="Diamond S."/>
            <person name="Andeer P.F."/>
            <person name="Li Z."/>
            <person name="Crits-Christoph A."/>
            <person name="Burstein D."/>
            <person name="Anantharaman K."/>
            <person name="Lane K.R."/>
            <person name="Thomas B.C."/>
            <person name="Pan C."/>
            <person name="Northen T.R."/>
            <person name="Banfield J.F."/>
        </authorList>
    </citation>
    <scope>NUCLEOTIDE SEQUENCE [LARGE SCALE GENOMIC DNA]</scope>
    <source>
        <strain evidence="1">WS_3</strain>
    </source>
</reference>